<reference evidence="1 2" key="1">
    <citation type="journal article" date="2022" name="Front. Cell. Infect. Microbiol.">
        <title>The Genomes of Two Strains of Taenia crassiceps the Animal Model for the Study of Human Cysticercosis.</title>
        <authorList>
            <person name="Bobes R.J."/>
            <person name="Estrada K."/>
            <person name="Rios-Valencia D.G."/>
            <person name="Calderon-Gallegos A."/>
            <person name="de la Torre P."/>
            <person name="Carrero J.C."/>
            <person name="Sanchez-Flores A."/>
            <person name="Laclette J.P."/>
        </authorList>
    </citation>
    <scope>NUCLEOTIDE SEQUENCE [LARGE SCALE GENOMIC DNA]</scope>
    <source>
        <strain evidence="1">WFUcys</strain>
    </source>
</reference>
<evidence type="ECO:0000313" key="2">
    <source>
        <dbReference type="Proteomes" id="UP001651158"/>
    </source>
</evidence>
<organism evidence="1 2">
    <name type="scientific">Taenia crassiceps</name>
    <dbReference type="NCBI Taxonomy" id="6207"/>
    <lineage>
        <taxon>Eukaryota</taxon>
        <taxon>Metazoa</taxon>
        <taxon>Spiralia</taxon>
        <taxon>Lophotrochozoa</taxon>
        <taxon>Platyhelminthes</taxon>
        <taxon>Cestoda</taxon>
        <taxon>Eucestoda</taxon>
        <taxon>Cyclophyllidea</taxon>
        <taxon>Taeniidae</taxon>
        <taxon>Taenia</taxon>
    </lineage>
</organism>
<gene>
    <name evidence="1" type="ORF">TcWFU_004638</name>
</gene>
<evidence type="ECO:0000313" key="1">
    <source>
        <dbReference type="EMBL" id="KAL5112005.1"/>
    </source>
</evidence>
<proteinExistence type="predicted"/>
<dbReference type="EMBL" id="JAKROA010000001">
    <property type="protein sequence ID" value="KAL5112005.1"/>
    <property type="molecule type" value="Genomic_DNA"/>
</dbReference>
<comment type="caution">
    <text evidence="1">The sequence shown here is derived from an EMBL/GenBank/DDBJ whole genome shotgun (WGS) entry which is preliminary data.</text>
</comment>
<sequence>MWKEIQDYEYSNFQLFPSATVLEMDLSCLNFLTLNERELLLTCHTKKSGISWNLETESSLDPSIIVGFSIVNGSISSGSKPS</sequence>
<dbReference type="Proteomes" id="UP001651158">
    <property type="component" value="Unassembled WGS sequence"/>
</dbReference>
<keyword evidence="2" id="KW-1185">Reference proteome</keyword>
<name>A0ABR4QR58_9CEST</name>
<accession>A0ABR4QR58</accession>
<protein>
    <submittedName>
        <fullName evidence="1">Uncharacterized protein</fullName>
    </submittedName>
</protein>